<sequence length="174" mass="19820">MFKWKWILIALVISMLFAQGCTTETEEPSTPLSIEQHIKKTRDDINELEDFESKLNEQGFVKSHSSSNKIGDMVTFSYSVFRKDEVGYVHIEFTDEGKASDELNLDFDTNETDKPRIIHSDGLNSSNDDPYRFQPSSGLDKQWIGIYFEGKKAASIPNGAIVLSYGSDSWRSQY</sequence>
<evidence type="ECO:0008006" key="4">
    <source>
        <dbReference type="Google" id="ProtNLM"/>
    </source>
</evidence>
<accession>A0A1I4C4E0</accession>
<organism evidence="2 3">
    <name type="scientific">Brevibacillus centrosporus</name>
    <dbReference type="NCBI Taxonomy" id="54910"/>
    <lineage>
        <taxon>Bacteria</taxon>
        <taxon>Bacillati</taxon>
        <taxon>Bacillota</taxon>
        <taxon>Bacilli</taxon>
        <taxon>Bacillales</taxon>
        <taxon>Paenibacillaceae</taxon>
        <taxon>Brevibacillus</taxon>
    </lineage>
</organism>
<feature type="signal peptide" evidence="1">
    <location>
        <begin position="1"/>
        <end position="20"/>
    </location>
</feature>
<evidence type="ECO:0000256" key="1">
    <source>
        <dbReference type="SAM" id="SignalP"/>
    </source>
</evidence>
<name>A0A1I4C4E0_9BACL</name>
<proteinExistence type="predicted"/>
<dbReference type="PROSITE" id="PS51257">
    <property type="entry name" value="PROKAR_LIPOPROTEIN"/>
    <property type="match status" value="1"/>
</dbReference>
<dbReference type="Proteomes" id="UP000198915">
    <property type="component" value="Unassembled WGS sequence"/>
</dbReference>
<dbReference type="EMBL" id="FORT01000019">
    <property type="protein sequence ID" value="SFK75257.1"/>
    <property type="molecule type" value="Genomic_DNA"/>
</dbReference>
<protein>
    <recommendedName>
        <fullName evidence="4">DUF4352 domain-containing protein</fullName>
    </recommendedName>
</protein>
<feature type="chain" id="PRO_5039508915" description="DUF4352 domain-containing protein" evidence="1">
    <location>
        <begin position="21"/>
        <end position="174"/>
    </location>
</feature>
<reference evidence="3" key="1">
    <citation type="submission" date="2016-10" db="EMBL/GenBank/DDBJ databases">
        <authorList>
            <person name="Varghese N."/>
            <person name="Submissions S."/>
        </authorList>
    </citation>
    <scope>NUCLEOTIDE SEQUENCE [LARGE SCALE GENOMIC DNA]</scope>
    <source>
        <strain evidence="3">OK042</strain>
    </source>
</reference>
<dbReference type="AlphaFoldDB" id="A0A1I4C4E0"/>
<gene>
    <name evidence="2" type="ORF">SAMN05518846_11935</name>
</gene>
<keyword evidence="3" id="KW-1185">Reference proteome</keyword>
<keyword evidence="1" id="KW-0732">Signal</keyword>
<dbReference type="RefSeq" id="WP_092275171.1">
    <property type="nucleotide sequence ID" value="NZ_BJOE01000046.1"/>
</dbReference>
<evidence type="ECO:0000313" key="3">
    <source>
        <dbReference type="Proteomes" id="UP000198915"/>
    </source>
</evidence>
<evidence type="ECO:0000313" key="2">
    <source>
        <dbReference type="EMBL" id="SFK75257.1"/>
    </source>
</evidence>
<dbReference type="STRING" id="1884381.SAMN05518846_11935"/>